<sequence>MCLESSVNLGRYSHVMDHPLLYPGEILDTVAGYPTLYRYQPGSTSQGKPLIVCVTGGLHLARVFYGGHRGSRPSDFLAYWLSNLGYGVLSISYPLETDPGIMPATAAGFRIRDWGRQAAITTEKIIKENDLPLRSVVLISWSMGGRMVVPFNIAAKERGLEVLQYISFAATPGFSSIRPLPPGIQCSPAGYFRVPPHIDVFWHQLVEMQGLNGGREIIPKDIYLREYIGGTPINIIGLGLKYDGKGAFVQDEVPHEEDTRVLDVANYPLISALYPTSSLDASHALADKASWGFLLTYKLETMIGKQGLRRVQGTQKWQQLMDLVHSAPGRLCLPVSGNHFFFVGEASARDIATKVESLISDAARFRNEIFALVS</sequence>
<evidence type="ECO:0000313" key="2">
    <source>
        <dbReference type="Proteomes" id="UP001610432"/>
    </source>
</evidence>
<gene>
    <name evidence="1" type="ORF">BJX67DRAFT_342905</name>
</gene>
<comment type="caution">
    <text evidence="1">The sequence shown here is derived from an EMBL/GenBank/DDBJ whole genome shotgun (WGS) entry which is preliminary data.</text>
</comment>
<dbReference type="Gene3D" id="3.40.50.1820">
    <property type="entry name" value="alpha/beta hydrolase"/>
    <property type="match status" value="1"/>
</dbReference>
<reference evidence="1 2" key="1">
    <citation type="submission" date="2024-07" db="EMBL/GenBank/DDBJ databases">
        <title>Section-level genome sequencing and comparative genomics of Aspergillus sections Usti and Cavernicolus.</title>
        <authorList>
            <consortium name="Lawrence Berkeley National Laboratory"/>
            <person name="Nybo J.L."/>
            <person name="Vesth T.C."/>
            <person name="Theobald S."/>
            <person name="Frisvad J.C."/>
            <person name="Larsen T.O."/>
            <person name="Kjaerboelling I."/>
            <person name="Rothschild-Mancinelli K."/>
            <person name="Lyhne E.K."/>
            <person name="Kogle M.E."/>
            <person name="Barry K."/>
            <person name="Clum A."/>
            <person name="Na H."/>
            <person name="Ledsgaard L."/>
            <person name="Lin J."/>
            <person name="Lipzen A."/>
            <person name="Kuo A."/>
            <person name="Riley R."/>
            <person name="Mondo S."/>
            <person name="Labutti K."/>
            <person name="Haridas S."/>
            <person name="Pangalinan J."/>
            <person name="Salamov A.A."/>
            <person name="Simmons B.A."/>
            <person name="Magnuson J.K."/>
            <person name="Chen J."/>
            <person name="Drula E."/>
            <person name="Henrissat B."/>
            <person name="Wiebenga A."/>
            <person name="Lubbers R.J."/>
            <person name="Gomes A.C."/>
            <person name="Macurrencykelacurrency M.R."/>
            <person name="Stajich J."/>
            <person name="Grigoriev I.V."/>
            <person name="Mortensen U.H."/>
            <person name="De Vries R.P."/>
            <person name="Baker S.E."/>
            <person name="Andersen M.R."/>
        </authorList>
    </citation>
    <scope>NUCLEOTIDE SEQUENCE [LARGE SCALE GENOMIC DNA]</scope>
    <source>
        <strain evidence="1 2">CBS 449.75</strain>
    </source>
</reference>
<dbReference type="GeneID" id="98143161"/>
<dbReference type="InterPro" id="IPR029058">
    <property type="entry name" value="AB_hydrolase_fold"/>
</dbReference>
<organism evidence="1 2">
    <name type="scientific">Aspergillus lucknowensis</name>
    <dbReference type="NCBI Taxonomy" id="176173"/>
    <lineage>
        <taxon>Eukaryota</taxon>
        <taxon>Fungi</taxon>
        <taxon>Dikarya</taxon>
        <taxon>Ascomycota</taxon>
        <taxon>Pezizomycotina</taxon>
        <taxon>Eurotiomycetes</taxon>
        <taxon>Eurotiomycetidae</taxon>
        <taxon>Eurotiales</taxon>
        <taxon>Aspergillaceae</taxon>
        <taxon>Aspergillus</taxon>
        <taxon>Aspergillus subgen. Nidulantes</taxon>
    </lineage>
</organism>
<accession>A0ABR4M536</accession>
<dbReference type="RefSeq" id="XP_070890704.1">
    <property type="nucleotide sequence ID" value="XM_071028089.1"/>
</dbReference>
<evidence type="ECO:0000313" key="1">
    <source>
        <dbReference type="EMBL" id="KAL2871725.1"/>
    </source>
</evidence>
<dbReference type="SUPFAM" id="SSF53474">
    <property type="entry name" value="alpha/beta-Hydrolases"/>
    <property type="match status" value="1"/>
</dbReference>
<dbReference type="Proteomes" id="UP001610432">
    <property type="component" value="Unassembled WGS sequence"/>
</dbReference>
<name>A0ABR4M536_9EURO</name>
<protein>
    <recommendedName>
        <fullName evidence="3">AB hydrolase-1 domain-containing protein</fullName>
    </recommendedName>
</protein>
<evidence type="ECO:0008006" key="3">
    <source>
        <dbReference type="Google" id="ProtNLM"/>
    </source>
</evidence>
<dbReference type="EMBL" id="JBFXLQ010000003">
    <property type="protein sequence ID" value="KAL2871725.1"/>
    <property type="molecule type" value="Genomic_DNA"/>
</dbReference>
<keyword evidence="2" id="KW-1185">Reference proteome</keyword>
<proteinExistence type="predicted"/>